<evidence type="ECO:0000256" key="4">
    <source>
        <dbReference type="ARBA" id="ARBA00022827"/>
    </source>
</evidence>
<comment type="cofactor">
    <cofactor evidence="1">
        <name>FAD</name>
        <dbReference type="ChEBI" id="CHEBI:57692"/>
    </cofactor>
</comment>
<dbReference type="PANTHER" id="PTHR42973:SF39">
    <property type="entry name" value="FAD-BINDING PCMH-TYPE DOMAIN-CONTAINING PROTEIN"/>
    <property type="match status" value="1"/>
</dbReference>
<gene>
    <name evidence="8" type="ORF">HYPSUDRAFT_60473</name>
</gene>
<keyword evidence="3" id="KW-0285">Flavoprotein</keyword>
<dbReference type="OrthoDB" id="9983560at2759"/>
<dbReference type="Proteomes" id="UP000054270">
    <property type="component" value="Unassembled WGS sequence"/>
</dbReference>
<feature type="signal peptide" evidence="6">
    <location>
        <begin position="1"/>
        <end position="20"/>
    </location>
</feature>
<evidence type="ECO:0000256" key="5">
    <source>
        <dbReference type="ARBA" id="ARBA00023002"/>
    </source>
</evidence>
<evidence type="ECO:0000313" key="8">
    <source>
        <dbReference type="EMBL" id="KJA29616.1"/>
    </source>
</evidence>
<dbReference type="SUPFAM" id="SSF56176">
    <property type="entry name" value="FAD-binding/transporter-associated domain-like"/>
    <property type="match status" value="1"/>
</dbReference>
<evidence type="ECO:0000259" key="7">
    <source>
        <dbReference type="PROSITE" id="PS51387"/>
    </source>
</evidence>
<accession>A0A0D2PMX9</accession>
<dbReference type="AlphaFoldDB" id="A0A0D2PMX9"/>
<protein>
    <recommendedName>
        <fullName evidence="7">FAD-binding PCMH-type domain-containing protein</fullName>
    </recommendedName>
</protein>
<comment type="similarity">
    <text evidence="2">Belongs to the oxygen-dependent FAD-linked oxidoreductase family.</text>
</comment>
<dbReference type="OMA" id="GWAGFWP"/>
<dbReference type="InterPro" id="IPR050416">
    <property type="entry name" value="FAD-linked_Oxidoreductase"/>
</dbReference>
<dbReference type="Pfam" id="PF08031">
    <property type="entry name" value="BBE"/>
    <property type="match status" value="1"/>
</dbReference>
<dbReference type="STRING" id="945553.A0A0D2PMX9"/>
<evidence type="ECO:0000256" key="1">
    <source>
        <dbReference type="ARBA" id="ARBA00001974"/>
    </source>
</evidence>
<evidence type="ECO:0000313" key="9">
    <source>
        <dbReference type="Proteomes" id="UP000054270"/>
    </source>
</evidence>
<keyword evidence="4" id="KW-0274">FAD</keyword>
<dbReference type="Gene3D" id="3.30.465.10">
    <property type="match status" value="2"/>
</dbReference>
<reference evidence="9" key="1">
    <citation type="submission" date="2014-04" db="EMBL/GenBank/DDBJ databases">
        <title>Evolutionary Origins and Diversification of the Mycorrhizal Mutualists.</title>
        <authorList>
            <consortium name="DOE Joint Genome Institute"/>
            <consortium name="Mycorrhizal Genomics Consortium"/>
            <person name="Kohler A."/>
            <person name="Kuo A."/>
            <person name="Nagy L.G."/>
            <person name="Floudas D."/>
            <person name="Copeland A."/>
            <person name="Barry K.W."/>
            <person name="Cichocki N."/>
            <person name="Veneault-Fourrey C."/>
            <person name="LaButti K."/>
            <person name="Lindquist E.A."/>
            <person name="Lipzen A."/>
            <person name="Lundell T."/>
            <person name="Morin E."/>
            <person name="Murat C."/>
            <person name="Riley R."/>
            <person name="Ohm R."/>
            <person name="Sun H."/>
            <person name="Tunlid A."/>
            <person name="Henrissat B."/>
            <person name="Grigoriev I.V."/>
            <person name="Hibbett D.S."/>
            <person name="Martin F."/>
        </authorList>
    </citation>
    <scope>NUCLEOTIDE SEQUENCE [LARGE SCALE GENOMIC DNA]</scope>
    <source>
        <strain evidence="9">FD-334 SS-4</strain>
    </source>
</reference>
<name>A0A0D2PMX9_HYPSF</name>
<dbReference type="EMBL" id="KN817518">
    <property type="protein sequence ID" value="KJA29616.1"/>
    <property type="molecule type" value="Genomic_DNA"/>
</dbReference>
<keyword evidence="6" id="KW-0732">Signal</keyword>
<feature type="chain" id="PRO_5002249023" description="FAD-binding PCMH-type domain-containing protein" evidence="6">
    <location>
        <begin position="21"/>
        <end position="589"/>
    </location>
</feature>
<dbReference type="InterPro" id="IPR036318">
    <property type="entry name" value="FAD-bd_PCMH-like_sf"/>
</dbReference>
<organism evidence="8 9">
    <name type="scientific">Hypholoma sublateritium (strain FD-334 SS-4)</name>
    <dbReference type="NCBI Taxonomy" id="945553"/>
    <lineage>
        <taxon>Eukaryota</taxon>
        <taxon>Fungi</taxon>
        <taxon>Dikarya</taxon>
        <taxon>Basidiomycota</taxon>
        <taxon>Agaricomycotina</taxon>
        <taxon>Agaricomycetes</taxon>
        <taxon>Agaricomycetidae</taxon>
        <taxon>Agaricales</taxon>
        <taxon>Agaricineae</taxon>
        <taxon>Strophariaceae</taxon>
        <taxon>Hypholoma</taxon>
    </lineage>
</organism>
<dbReference type="InterPro" id="IPR006094">
    <property type="entry name" value="Oxid_FAD_bind_N"/>
</dbReference>
<dbReference type="Pfam" id="PF01565">
    <property type="entry name" value="FAD_binding_4"/>
    <property type="match status" value="1"/>
</dbReference>
<keyword evidence="5" id="KW-0560">Oxidoreductase</keyword>
<proteinExistence type="inferred from homology"/>
<dbReference type="GO" id="GO:0071949">
    <property type="term" value="F:FAD binding"/>
    <property type="evidence" value="ECO:0007669"/>
    <property type="project" value="InterPro"/>
</dbReference>
<dbReference type="InterPro" id="IPR016166">
    <property type="entry name" value="FAD-bd_PCMH"/>
</dbReference>
<dbReference type="InterPro" id="IPR016169">
    <property type="entry name" value="FAD-bd_PCMH_sub2"/>
</dbReference>
<evidence type="ECO:0000256" key="2">
    <source>
        <dbReference type="ARBA" id="ARBA00005466"/>
    </source>
</evidence>
<evidence type="ECO:0000256" key="3">
    <source>
        <dbReference type="ARBA" id="ARBA00022630"/>
    </source>
</evidence>
<sequence length="589" mass="62699">MLQLAYLAVAIAVGVAPIEAALQCKCLPGQSCFPSAAVISAFEQNLTHPLINPRPIANVCFPNDPAFNQAACNTVKANWNNGAFRASNPNTLQFINWESIINSTVIEQCDPFGNVNAPADFCFQGRVPFAVVNATTVSDIQNTVQFASEFNLKLVVKNTGHESLGRSFGESSIEIWTHNMQDVEFSDSFVPLGAPNGTAGIPTVTIGPGVQWGDLYDIVDTQGKVVVGGIGAGGTVGAAGGWPMGGGHGILSPFFGLGVDNIVEETVVLPNASHVTANLFTNPDLFWALRGGGGPSFGILTSVTYMTHPAEPVTAAFLVANTTTDEGRLALFTEWVAVHPAVVDAGWAGFWPYSGTQFFLTLMALGDPPTNPAANATLQGFYNNISQIPGVEITLEVTKAYTGFHQWYEDNFINSTNGIGFNYTVGDFSGVPVAVASRLIPRENFENNTVALAQALTALDDARPFLVGGGAVSTVDPDAMSVNPAFRVMLSDLTIALSWNATTATFADISAVRQNVTDLANGVRVLTPNGGAYVNEPDILEPNFQQSYWGDHYPRLLAFKQALDPNDLLIVLQGVNSEAWDDEILCKTV</sequence>
<feature type="domain" description="FAD-binding PCMH-type" evidence="7">
    <location>
        <begin position="124"/>
        <end position="310"/>
    </location>
</feature>
<evidence type="ECO:0000256" key="6">
    <source>
        <dbReference type="SAM" id="SignalP"/>
    </source>
</evidence>
<dbReference type="InterPro" id="IPR012951">
    <property type="entry name" value="BBE"/>
</dbReference>
<dbReference type="GO" id="GO:0016491">
    <property type="term" value="F:oxidoreductase activity"/>
    <property type="evidence" value="ECO:0007669"/>
    <property type="project" value="UniProtKB-KW"/>
</dbReference>
<keyword evidence="9" id="KW-1185">Reference proteome</keyword>
<dbReference type="PANTHER" id="PTHR42973">
    <property type="entry name" value="BINDING OXIDOREDUCTASE, PUTATIVE (AFU_ORTHOLOGUE AFUA_1G17690)-RELATED"/>
    <property type="match status" value="1"/>
</dbReference>
<dbReference type="PROSITE" id="PS51387">
    <property type="entry name" value="FAD_PCMH"/>
    <property type="match status" value="1"/>
</dbReference>